<reference evidence="2 3" key="1">
    <citation type="submission" date="2019-03" db="EMBL/GenBank/DDBJ databases">
        <title>Paraburkholderia sp. isolated from native Mimosa gymnas in Guartela State Park, Brazil.</title>
        <authorList>
            <person name="Paulitsch F."/>
            <person name="Hungria M."/>
            <person name="Delamuta J.R.M."/>
            <person name="Ribeiro R.A."/>
            <person name="Dall'Agnol R."/>
            <person name="Silva J.S.B."/>
        </authorList>
    </citation>
    <scope>NUCLEOTIDE SEQUENCE [LARGE SCALE GENOMIC DNA]</scope>
    <source>
        <strain evidence="2 3">CNPSo 3008</strain>
    </source>
</reference>
<feature type="transmembrane region" description="Helical" evidence="1">
    <location>
        <begin position="175"/>
        <end position="194"/>
    </location>
</feature>
<feature type="transmembrane region" description="Helical" evidence="1">
    <location>
        <begin position="200"/>
        <end position="217"/>
    </location>
</feature>
<proteinExistence type="predicted"/>
<dbReference type="EMBL" id="SMOD01000048">
    <property type="protein sequence ID" value="TDG02995.1"/>
    <property type="molecule type" value="Genomic_DNA"/>
</dbReference>
<feature type="transmembrane region" description="Helical" evidence="1">
    <location>
        <begin position="96"/>
        <end position="117"/>
    </location>
</feature>
<keyword evidence="1" id="KW-0812">Transmembrane</keyword>
<dbReference type="AlphaFoldDB" id="A0A4R5L504"/>
<organism evidence="2 3">
    <name type="scientific">Paraburkholderia guartelaensis</name>
    <dbReference type="NCBI Taxonomy" id="2546446"/>
    <lineage>
        <taxon>Bacteria</taxon>
        <taxon>Pseudomonadati</taxon>
        <taxon>Pseudomonadota</taxon>
        <taxon>Betaproteobacteria</taxon>
        <taxon>Burkholderiales</taxon>
        <taxon>Burkholderiaceae</taxon>
        <taxon>Paraburkholderia</taxon>
    </lineage>
</organism>
<keyword evidence="1" id="KW-1133">Transmembrane helix</keyword>
<feature type="transmembrane region" description="Helical" evidence="1">
    <location>
        <begin position="14"/>
        <end position="35"/>
    </location>
</feature>
<comment type="caution">
    <text evidence="2">The sequence shown here is derived from an EMBL/GenBank/DDBJ whole genome shotgun (WGS) entry which is preliminary data.</text>
</comment>
<evidence type="ECO:0000256" key="1">
    <source>
        <dbReference type="SAM" id="Phobius"/>
    </source>
</evidence>
<keyword evidence="1" id="KW-0472">Membrane</keyword>
<protein>
    <submittedName>
        <fullName evidence="2">Uncharacterized protein</fullName>
    </submittedName>
</protein>
<accession>A0A4R5L504</accession>
<dbReference type="Proteomes" id="UP000295606">
    <property type="component" value="Unassembled WGS sequence"/>
</dbReference>
<feature type="transmembrane region" description="Helical" evidence="1">
    <location>
        <begin position="277"/>
        <end position="295"/>
    </location>
</feature>
<name>A0A4R5L504_9BURK</name>
<gene>
    <name evidence="2" type="ORF">E1N52_36765</name>
</gene>
<evidence type="ECO:0000313" key="3">
    <source>
        <dbReference type="Proteomes" id="UP000295606"/>
    </source>
</evidence>
<dbReference type="OrthoDB" id="8208136at2"/>
<feature type="transmembrane region" description="Helical" evidence="1">
    <location>
        <begin position="137"/>
        <end position="154"/>
    </location>
</feature>
<evidence type="ECO:0000313" key="2">
    <source>
        <dbReference type="EMBL" id="TDG02995.1"/>
    </source>
</evidence>
<sequence length="578" mass="65367">MNAFFRDLLSPCGWLLASATFLGVFFNMMGPVRYYRYGWFAKRKDIMGGLDQHARHEYFKRFGFDEPFGFDKPFNAGSDMNAAFMRFYEKWYGRKFFIGPMIIHCFVTLIFVFLVFISVLSEPGELNRETGIHNPFFQLPFTAIAAATGAYMWVTNDFISRARRLDFAPADVAWGTLRLLVAIPMGYAFASLFTDRISPFIAFTLGAFPLSALISFMQRRFEKQLDVAQESDEAADSISKLEGVDREIRERLRKEDITTVTQIAYCDPIRLAMRSNLSFIFISDIAGQAIAWLYLRDQLALIKPFGLRGACEIRWYLKHYDLPDTNLSVAQELDRKRAREALPAIAKTLKQDDSTVLNCFKQIAYDPFTTFYVETWIDPGQPRIGLLRYGALDNPYDSSFQEFAVGTVTENVFTPFPVELARCSHARAGGPVLAPVEKGGAMIPATIVLLKRDVNARQVVKMLFEQETQVLREHPQVGIMSVKDVTVQELVNFHGIPLVFYVTFDGAVEPLNLDQLAARAIASAKHLKTGNRDGISYLIELTKKGIKTPLINGYRDAILKQTGCKTLEEALAFSRKAA</sequence>
<dbReference type="RefSeq" id="WP_133189195.1">
    <property type="nucleotide sequence ID" value="NZ_SMOD01000048.1"/>
</dbReference>